<dbReference type="EMBL" id="KP795522">
    <property type="protein sequence ID" value="AKN37047.1"/>
    <property type="molecule type" value="Genomic_DNA"/>
</dbReference>
<dbReference type="AlphaFoldDB" id="A0A0H3ZRH6"/>
<accession>A0A0H3ZRH6</accession>
<name>A0A0H3ZRH6_9VIBR</name>
<reference evidence="1" key="1">
    <citation type="journal article" date="2015" name="MBio">
        <title>Eco-Evolutionary Dynamics of Episomes among Ecologically Cohesive Bacterial Populations.</title>
        <authorList>
            <person name="Xue H."/>
            <person name="Cordero O.X."/>
            <person name="Camas F.M."/>
            <person name="Trimble W."/>
            <person name="Meyer F."/>
            <person name="Guglielmini J."/>
            <person name="Rocha E.P."/>
            <person name="Polz M.F."/>
        </authorList>
    </citation>
    <scope>NUCLEOTIDE SEQUENCE</scope>
    <source>
        <strain evidence="1">FF_61</strain>
    </source>
</reference>
<organism evidence="1">
    <name type="scientific">Vibrio cyclitrophicus</name>
    <dbReference type="NCBI Taxonomy" id="47951"/>
    <lineage>
        <taxon>Bacteria</taxon>
        <taxon>Pseudomonadati</taxon>
        <taxon>Pseudomonadota</taxon>
        <taxon>Gammaproteobacteria</taxon>
        <taxon>Vibrionales</taxon>
        <taxon>Vibrionaceae</taxon>
        <taxon>Vibrio</taxon>
    </lineage>
</organism>
<proteinExistence type="predicted"/>
<sequence>MLKQAGNAAASAILDAARVELSDAILCHSDIDDLLYLESCVEEGGLFASALGLHNVAGRLDGLSAEYQPFVKDMLVGLLSAVTFKHLWPESVRVELNSLGKKARSELHGLVYVKVEDSFA</sequence>
<protein>
    <submittedName>
        <fullName evidence="1">Uncharacterized protein</fullName>
    </submittedName>
</protein>
<evidence type="ECO:0000313" key="1">
    <source>
        <dbReference type="EMBL" id="AKN37047.1"/>
    </source>
</evidence>